<dbReference type="HAMAP" id="MF_01204">
    <property type="entry name" value="Oxidoreductase_RutE_HadB"/>
    <property type="match status" value="1"/>
</dbReference>
<dbReference type="Pfam" id="PF00881">
    <property type="entry name" value="Nitroreductase"/>
    <property type="match status" value="1"/>
</dbReference>
<protein>
    <recommendedName>
        <fullName evidence="5">Putative NADH dehydrogenase/NAD(P)H nitroreductase E4O86_17430</fullName>
        <ecNumber evidence="5">1.-.-.-</ecNumber>
    </recommendedName>
</protein>
<comment type="cofactor">
    <cofactor evidence="5">
        <name>FMN</name>
        <dbReference type="ChEBI" id="CHEBI:58210"/>
    </cofactor>
</comment>
<evidence type="ECO:0000256" key="5">
    <source>
        <dbReference type="HAMAP-Rule" id="MF_01204"/>
    </source>
</evidence>
<comment type="similarity">
    <text evidence="5">Belongs to the nitroreductase family. HadB/RutE subfamily.</text>
</comment>
<keyword evidence="3 5" id="KW-0521">NADP</keyword>
<dbReference type="EC" id="1.-.-.-" evidence="5"/>
<dbReference type="PANTHER" id="PTHR43543">
    <property type="entry name" value="MALONIC SEMIALDEHYDE REDUCTASE RUTE-RELATED"/>
    <property type="match status" value="1"/>
</dbReference>
<dbReference type="RefSeq" id="WP_161141835.1">
    <property type="nucleotide sequence ID" value="NZ_SPKJ01000077.1"/>
</dbReference>
<evidence type="ECO:0000256" key="3">
    <source>
        <dbReference type="ARBA" id="ARBA00022857"/>
    </source>
</evidence>
<evidence type="ECO:0000256" key="2">
    <source>
        <dbReference type="ARBA" id="ARBA00022643"/>
    </source>
</evidence>
<dbReference type="EMBL" id="SPKJ01000077">
    <property type="protein sequence ID" value="MYZ49494.1"/>
    <property type="molecule type" value="Genomic_DNA"/>
</dbReference>
<dbReference type="InterPro" id="IPR050461">
    <property type="entry name" value="Nitroreductase_HadB/RutE"/>
</dbReference>
<name>A0A964T6U6_9HYPH</name>
<dbReference type="SUPFAM" id="SSF55469">
    <property type="entry name" value="FMN-dependent nitroreductase-like"/>
    <property type="match status" value="1"/>
</dbReference>
<keyword evidence="8" id="KW-1185">Reference proteome</keyword>
<dbReference type="Gene3D" id="3.40.109.10">
    <property type="entry name" value="NADH Oxidase"/>
    <property type="match status" value="1"/>
</dbReference>
<comment type="caution">
    <text evidence="7">The sequence shown here is derived from an EMBL/GenBank/DDBJ whole genome shotgun (WGS) entry which is preliminary data.</text>
</comment>
<keyword evidence="1 5" id="KW-0285">Flavoprotein</keyword>
<keyword evidence="4 5" id="KW-0560">Oxidoreductase</keyword>
<dbReference type="InterPro" id="IPR029479">
    <property type="entry name" value="Nitroreductase"/>
</dbReference>
<dbReference type="Proteomes" id="UP000773614">
    <property type="component" value="Unassembled WGS sequence"/>
</dbReference>
<dbReference type="InterPro" id="IPR023936">
    <property type="entry name" value="RutE-like"/>
</dbReference>
<gene>
    <name evidence="7" type="ORF">E4O86_17430</name>
</gene>
<dbReference type="GO" id="GO:0016491">
    <property type="term" value="F:oxidoreductase activity"/>
    <property type="evidence" value="ECO:0007669"/>
    <property type="project" value="UniProtKB-UniRule"/>
</dbReference>
<dbReference type="PANTHER" id="PTHR43543:SF1">
    <property type="entry name" value="MALONIC SEMIALDEHYDE REDUCTASE RUTE-RELATED"/>
    <property type="match status" value="1"/>
</dbReference>
<feature type="domain" description="Nitroreductase" evidence="6">
    <location>
        <begin position="45"/>
        <end position="203"/>
    </location>
</feature>
<dbReference type="OrthoDB" id="9784375at2"/>
<dbReference type="NCBIfam" id="NF003768">
    <property type="entry name" value="PRK05365.1"/>
    <property type="match status" value="1"/>
</dbReference>
<reference evidence="7" key="1">
    <citation type="submission" date="2019-03" db="EMBL/GenBank/DDBJ databases">
        <title>Afifella sp. nov., isolated from activated sludge.</title>
        <authorList>
            <person name="Li Q."/>
            <person name="Liu Y."/>
        </authorList>
    </citation>
    <scope>NUCLEOTIDE SEQUENCE</scope>
    <source>
        <strain evidence="7">L72</strain>
    </source>
</reference>
<evidence type="ECO:0000313" key="8">
    <source>
        <dbReference type="Proteomes" id="UP000773614"/>
    </source>
</evidence>
<dbReference type="CDD" id="cd02148">
    <property type="entry name" value="RutE-like"/>
    <property type="match status" value="1"/>
</dbReference>
<accession>A0A964T6U6</accession>
<keyword evidence="5" id="KW-0520">NAD</keyword>
<keyword evidence="2 5" id="KW-0288">FMN</keyword>
<dbReference type="InterPro" id="IPR000415">
    <property type="entry name" value="Nitroreductase-like"/>
</dbReference>
<organism evidence="7 8">
    <name type="scientific">Propylenella binzhouense</name>
    <dbReference type="NCBI Taxonomy" id="2555902"/>
    <lineage>
        <taxon>Bacteria</taxon>
        <taxon>Pseudomonadati</taxon>
        <taxon>Pseudomonadota</taxon>
        <taxon>Alphaproteobacteria</taxon>
        <taxon>Hyphomicrobiales</taxon>
        <taxon>Propylenellaceae</taxon>
        <taxon>Propylenella</taxon>
    </lineage>
</organism>
<evidence type="ECO:0000256" key="1">
    <source>
        <dbReference type="ARBA" id="ARBA00022630"/>
    </source>
</evidence>
<evidence type="ECO:0000259" key="6">
    <source>
        <dbReference type="Pfam" id="PF00881"/>
    </source>
</evidence>
<sequence>MTDLATAPLAPPDTPERRAAQAAVRELRARIARLDENGLDLIFREARSHYAWSSRPVPDDLLRRLYEILRMGPTSGNGNPGRFVFVRSPEAKARLVPCLNPRNVAKVESAPVTAIVAYDPEFWRHLPFLHPHKDTRDKFVDNPVRARDDALLNGTLQGAYLLIAARALGLDTGPMSGFSRAKVDEAFFAGTSWRTNFLCNLGYADERAIFQRLPRFPFEEACRLA</sequence>
<evidence type="ECO:0000256" key="4">
    <source>
        <dbReference type="ARBA" id="ARBA00023002"/>
    </source>
</evidence>
<proteinExistence type="inferred from homology"/>
<evidence type="ECO:0000313" key="7">
    <source>
        <dbReference type="EMBL" id="MYZ49494.1"/>
    </source>
</evidence>
<dbReference type="AlphaFoldDB" id="A0A964T6U6"/>